<dbReference type="PATRIC" id="fig|657319.3.peg.2507"/>
<protein>
    <submittedName>
        <fullName evidence="1">Uncharacterized protein</fullName>
    </submittedName>
</protein>
<dbReference type="BioCyc" id="ESIR657319:G136K-1772-MONOMER"/>
<reference evidence="1 2" key="2">
    <citation type="submission" date="2010-03" db="EMBL/GenBank/DDBJ databases">
        <authorList>
            <person name="Pajon A."/>
        </authorList>
    </citation>
    <scope>NUCLEOTIDE SEQUENCE [LARGE SCALE GENOMIC DNA]</scope>
    <source>
        <strain evidence="1 2">70/3</strain>
    </source>
</reference>
<evidence type="ECO:0000313" key="1">
    <source>
        <dbReference type="EMBL" id="CBK97113.1"/>
    </source>
</evidence>
<gene>
    <name evidence="1" type="ORF">EUS_20950</name>
</gene>
<accession>D4JVJ4</accession>
<name>D4JVJ4_9FIRM</name>
<dbReference type="AlphaFoldDB" id="D4JVJ4"/>
<dbReference type="KEGG" id="esu:EUS_20950"/>
<organism evidence="1 2">
    <name type="scientific">[Eubacterium] siraeum 70/3</name>
    <dbReference type="NCBI Taxonomy" id="657319"/>
    <lineage>
        <taxon>Bacteria</taxon>
        <taxon>Bacillati</taxon>
        <taxon>Bacillota</taxon>
        <taxon>Clostridia</taxon>
        <taxon>Eubacteriales</taxon>
        <taxon>Oscillospiraceae</taxon>
        <taxon>Oscillospiraceae incertae sedis</taxon>
    </lineage>
</organism>
<evidence type="ECO:0000313" key="2">
    <source>
        <dbReference type="Proteomes" id="UP000008803"/>
    </source>
</evidence>
<reference evidence="1 2" key="1">
    <citation type="submission" date="2010-03" db="EMBL/GenBank/DDBJ databases">
        <title>The genome sequence of Eubacterium siraeum 70/3.</title>
        <authorList>
            <consortium name="metaHIT consortium -- http://www.metahit.eu/"/>
            <person name="Pajon A."/>
            <person name="Turner K."/>
            <person name="Parkhill J."/>
            <person name="Duncan S."/>
            <person name="Flint H."/>
        </authorList>
    </citation>
    <scope>NUCLEOTIDE SEQUENCE [LARGE SCALE GENOMIC DNA]</scope>
    <source>
        <strain evidence="1 2">70/3</strain>
    </source>
</reference>
<dbReference type="HOGENOM" id="CLU_2154583_0_0_9"/>
<sequence>MEAELVMKKEELYGKYQSEYQKRIIERFADTIPEYIYPPNDDVSRKNYDVYMSFICLLEAPEQYQTADKVIDYLEKNPKATVEDTCKYFDEITPDGLPPCASEWEDDEDEE</sequence>
<dbReference type="Proteomes" id="UP000008803">
    <property type="component" value="Chromosome"/>
</dbReference>
<dbReference type="EMBL" id="FP929044">
    <property type="protein sequence ID" value="CBK97113.1"/>
    <property type="molecule type" value="Genomic_DNA"/>
</dbReference>
<proteinExistence type="predicted"/>